<proteinExistence type="predicted"/>
<evidence type="ECO:0000313" key="2">
    <source>
        <dbReference type="EMBL" id="UYV74930.1"/>
    </source>
</evidence>
<keyword evidence="3" id="KW-1185">Reference proteome</keyword>
<gene>
    <name evidence="2" type="ORF">LAZ67_12001827</name>
</gene>
<dbReference type="EMBL" id="CP092874">
    <property type="protein sequence ID" value="UYV74930.1"/>
    <property type="molecule type" value="Genomic_DNA"/>
</dbReference>
<protein>
    <submittedName>
        <fullName evidence="2">Uncharacterized protein</fullName>
    </submittedName>
</protein>
<evidence type="ECO:0000313" key="3">
    <source>
        <dbReference type="Proteomes" id="UP001235939"/>
    </source>
</evidence>
<organism evidence="2 3">
    <name type="scientific">Cordylochernes scorpioides</name>
    <dbReference type="NCBI Taxonomy" id="51811"/>
    <lineage>
        <taxon>Eukaryota</taxon>
        <taxon>Metazoa</taxon>
        <taxon>Ecdysozoa</taxon>
        <taxon>Arthropoda</taxon>
        <taxon>Chelicerata</taxon>
        <taxon>Arachnida</taxon>
        <taxon>Pseudoscorpiones</taxon>
        <taxon>Cheliferoidea</taxon>
        <taxon>Chernetidae</taxon>
        <taxon>Cordylochernes</taxon>
    </lineage>
</organism>
<accession>A0ABY6L5A0</accession>
<feature type="compositionally biased region" description="Basic and acidic residues" evidence="1">
    <location>
        <begin position="65"/>
        <end position="80"/>
    </location>
</feature>
<feature type="region of interest" description="Disordered" evidence="1">
    <location>
        <begin position="41"/>
        <end position="88"/>
    </location>
</feature>
<name>A0ABY6L5A0_9ARAC</name>
<dbReference type="Proteomes" id="UP001235939">
    <property type="component" value="Chromosome 12"/>
</dbReference>
<reference evidence="2 3" key="1">
    <citation type="submission" date="2022-01" db="EMBL/GenBank/DDBJ databases">
        <title>A chromosomal length assembly of Cordylochernes scorpioides.</title>
        <authorList>
            <person name="Zeh D."/>
            <person name="Zeh J."/>
        </authorList>
    </citation>
    <scope>NUCLEOTIDE SEQUENCE [LARGE SCALE GENOMIC DNA]</scope>
    <source>
        <strain evidence="2">IN4F17</strain>
        <tissue evidence="2">Whole Body</tissue>
    </source>
</reference>
<evidence type="ECO:0000256" key="1">
    <source>
        <dbReference type="SAM" id="MobiDB-lite"/>
    </source>
</evidence>
<sequence length="245" mass="28051">MIFEVLRRLEKPLAQSLFEENLKLDIKQTFCHFIPRRGKISRRCKDDQEQETEEDCPTPTASSTRDGRRQRDNQDQDPEKSLPSMPAMHTRYGRAVKIPRRSLPHGVDAADTGGIFLLYNQDIVSQLYKVRVDQSLEMVVVALAILSGKIYKFSVKLKKSFTETLALMNEAYEDEKLSRTQNIADDSRSGRPLTSTMDRNIGQYGSCQKIIGEHLNMKKLCDQQGETRLSIFKDLIETANNDSDF</sequence>